<dbReference type="InterPro" id="IPR006357">
    <property type="entry name" value="HAD-SF_hydro_IIA"/>
</dbReference>
<dbReference type="EMBL" id="QEAQ01000054">
    <property type="protein sequence ID" value="TPX57315.1"/>
    <property type="molecule type" value="Genomic_DNA"/>
</dbReference>
<evidence type="ECO:0000256" key="2">
    <source>
        <dbReference type="PIRSR" id="PIRSR000915-1"/>
    </source>
</evidence>
<comment type="caution">
    <text evidence="5">The sequence shown here is derived from an EMBL/GenBank/DDBJ whole genome shotgun (WGS) entry which is preliminary data.</text>
</comment>
<reference evidence="5 6" key="1">
    <citation type="journal article" date="2019" name="Sci. Rep.">
        <title>Comparative genomics of chytrid fungi reveal insights into the obligate biotrophic and pathogenic lifestyle of Synchytrium endobioticum.</title>
        <authorList>
            <person name="van de Vossenberg B.T.L.H."/>
            <person name="Warris S."/>
            <person name="Nguyen H.D.T."/>
            <person name="van Gent-Pelzer M.P.E."/>
            <person name="Joly D.L."/>
            <person name="van de Geest H.C."/>
            <person name="Bonants P.J.M."/>
            <person name="Smith D.S."/>
            <person name="Levesque C.A."/>
            <person name="van der Lee T.A.J."/>
        </authorList>
    </citation>
    <scope>NUCLEOTIDE SEQUENCE [LARGE SCALE GENOMIC DNA]</scope>
    <source>
        <strain evidence="5 6">CBS 809.83</strain>
    </source>
</reference>
<dbReference type="InterPro" id="IPR023214">
    <property type="entry name" value="HAD_sf"/>
</dbReference>
<name>A0A507E1X7_9FUNG</name>
<dbReference type="PIRSF" id="PIRSF000915">
    <property type="entry name" value="PGP-type_phosphatase"/>
    <property type="match status" value="1"/>
</dbReference>
<evidence type="ECO:0000256" key="4">
    <source>
        <dbReference type="PIRSR" id="PIRSR000915-3"/>
    </source>
</evidence>
<dbReference type="SUPFAM" id="SSF56784">
    <property type="entry name" value="HAD-like"/>
    <property type="match status" value="1"/>
</dbReference>
<dbReference type="PANTHER" id="PTHR19288">
    <property type="entry name" value="4-NITROPHENYLPHOSPHATASE-RELATED"/>
    <property type="match status" value="1"/>
</dbReference>
<dbReference type="GO" id="GO:0046872">
    <property type="term" value="F:metal ion binding"/>
    <property type="evidence" value="ECO:0007669"/>
    <property type="project" value="UniProtKB-KW"/>
</dbReference>
<protein>
    <recommendedName>
        <fullName evidence="1">4-nitrophenylphosphatase</fullName>
        <shortName evidence="1">PNPPase</shortName>
        <ecNumber evidence="1">3.1.3.41</ecNumber>
    </recommendedName>
</protein>
<dbReference type="Proteomes" id="UP000318582">
    <property type="component" value="Unassembled WGS sequence"/>
</dbReference>
<gene>
    <name evidence="5" type="ORF">PhCBS80983_g03929</name>
</gene>
<keyword evidence="4" id="KW-0479">Metal-binding</keyword>
<keyword evidence="1" id="KW-0378">Hydrolase</keyword>
<dbReference type="CDD" id="cd07530">
    <property type="entry name" value="HAD_Pase_UmpH-like"/>
    <property type="match status" value="1"/>
</dbReference>
<feature type="binding site" evidence="4">
    <location>
        <position position="39"/>
    </location>
    <ligand>
        <name>Mg(2+)</name>
        <dbReference type="ChEBI" id="CHEBI:18420"/>
    </ligand>
</feature>
<dbReference type="Gene3D" id="3.40.50.1000">
    <property type="entry name" value="HAD superfamily/HAD-like"/>
    <property type="match status" value="2"/>
</dbReference>
<evidence type="ECO:0000313" key="5">
    <source>
        <dbReference type="EMBL" id="TPX57315.1"/>
    </source>
</evidence>
<dbReference type="PANTHER" id="PTHR19288:SF46">
    <property type="entry name" value="HALOACID DEHALOGENASE-LIKE HYDROLASE DOMAIN-CONTAINING PROTEIN 2"/>
    <property type="match status" value="1"/>
</dbReference>
<dbReference type="STRING" id="109895.A0A507E1X7"/>
<dbReference type="Pfam" id="PF13242">
    <property type="entry name" value="Hydrolase_like"/>
    <property type="match status" value="1"/>
</dbReference>
<dbReference type="GO" id="GO:0016791">
    <property type="term" value="F:phosphatase activity"/>
    <property type="evidence" value="ECO:0007669"/>
    <property type="project" value="TreeGrafter"/>
</dbReference>
<keyword evidence="4" id="KW-0460">Magnesium</keyword>
<evidence type="ECO:0000313" key="6">
    <source>
        <dbReference type="Proteomes" id="UP000318582"/>
    </source>
</evidence>
<dbReference type="InterPro" id="IPR036412">
    <property type="entry name" value="HAD-like_sf"/>
</dbReference>
<evidence type="ECO:0000256" key="1">
    <source>
        <dbReference type="PIRNR" id="PIRNR000915"/>
    </source>
</evidence>
<dbReference type="Pfam" id="PF13344">
    <property type="entry name" value="Hydrolase_6"/>
    <property type="match status" value="1"/>
</dbReference>
<feature type="binding site" evidence="4">
    <location>
        <position position="41"/>
    </location>
    <ligand>
        <name>Mg(2+)</name>
        <dbReference type="ChEBI" id="CHEBI:18420"/>
    </ligand>
</feature>
<accession>A0A507E1X7</accession>
<evidence type="ECO:0000256" key="3">
    <source>
        <dbReference type="PIRSR" id="PIRSR000915-2"/>
    </source>
</evidence>
<comment type="cofactor">
    <cofactor evidence="4">
        <name>Mg(2+)</name>
        <dbReference type="ChEBI" id="CHEBI:18420"/>
    </cofactor>
    <text evidence="4">Divalent metal ions. Mg(2+) is the most effective.</text>
</comment>
<dbReference type="AlphaFoldDB" id="A0A507E1X7"/>
<comment type="catalytic activity">
    <reaction evidence="1">
        <text>4-nitrophenyl phosphate + H2O = 4-nitrophenol + phosphate + H(+)</text>
        <dbReference type="Rhea" id="RHEA:21664"/>
        <dbReference type="ChEBI" id="CHEBI:15377"/>
        <dbReference type="ChEBI" id="CHEBI:15378"/>
        <dbReference type="ChEBI" id="CHEBI:43474"/>
        <dbReference type="ChEBI" id="CHEBI:57917"/>
        <dbReference type="ChEBI" id="CHEBI:61146"/>
        <dbReference type="EC" id="3.1.3.41"/>
    </reaction>
</comment>
<feature type="binding site" evidence="4">
    <location>
        <position position="236"/>
    </location>
    <ligand>
        <name>Mg(2+)</name>
        <dbReference type="ChEBI" id="CHEBI:18420"/>
    </ligand>
</feature>
<dbReference type="EC" id="3.1.3.41" evidence="1"/>
<organism evidence="5 6">
    <name type="scientific">Powellomyces hirtus</name>
    <dbReference type="NCBI Taxonomy" id="109895"/>
    <lineage>
        <taxon>Eukaryota</taxon>
        <taxon>Fungi</taxon>
        <taxon>Fungi incertae sedis</taxon>
        <taxon>Chytridiomycota</taxon>
        <taxon>Chytridiomycota incertae sedis</taxon>
        <taxon>Chytridiomycetes</taxon>
        <taxon>Spizellomycetales</taxon>
        <taxon>Powellomycetaceae</taxon>
        <taxon>Powellomyces</taxon>
    </lineage>
</organism>
<sequence>MTHLPQFTAADLAELTRVTPAEYAARVEAIRQKEGFICDMDGVIYHGNLLLPGVKEFIMWLMKENKKFLFLTNNSAPTPRELSQKMARLGLEIPEAHFYTSAIATAKFLQSQKPHGGTVYVIGEPGLTYALYEAGFTMNDINPDYVVIGEGSSHNFEKISKAVNLVYKGAKLIGTNPDVNGPSEGGILPATGAFCAAVELASGRKAFYCGKPTSLMMRYAAGILGTTKEQTCIVGDRMDTDILSGIYAMLDPVLVMSGVTNKLNLTNEAYQPYVIFNGVGEIVANEANIPQA</sequence>
<feature type="active site" description="Nucleophile" evidence="2">
    <location>
        <position position="39"/>
    </location>
</feature>
<dbReference type="NCBIfam" id="TIGR01460">
    <property type="entry name" value="HAD-SF-IIA"/>
    <property type="match status" value="1"/>
</dbReference>
<feature type="active site" description="Proton donor" evidence="2">
    <location>
        <position position="41"/>
    </location>
</feature>
<dbReference type="GO" id="GO:0005737">
    <property type="term" value="C:cytoplasm"/>
    <property type="evidence" value="ECO:0007669"/>
    <property type="project" value="TreeGrafter"/>
</dbReference>
<keyword evidence="6" id="KW-1185">Reference proteome</keyword>
<proteinExistence type="predicted"/>
<feature type="binding site" evidence="3">
    <location>
        <position position="211"/>
    </location>
    <ligand>
        <name>substrate</name>
    </ligand>
</feature>